<reference evidence="3" key="1">
    <citation type="submission" date="2017-09" db="EMBL/GenBank/DDBJ databases">
        <title>Complete Genome Sequence of ansamitocin-producing Bacterium Actinosynnema pretiosum X47.</title>
        <authorList>
            <person name="Cao G."/>
            <person name="Zong G."/>
            <person name="Zhong C."/>
            <person name="Fu J."/>
        </authorList>
    </citation>
    <scope>NUCLEOTIDE SEQUENCE [LARGE SCALE GENOMIC DNA]</scope>
    <source>
        <strain evidence="3">X47</strain>
    </source>
</reference>
<protein>
    <recommendedName>
        <fullName evidence="2">DUF2231 domain-containing protein</fullName>
    </recommendedName>
</protein>
<keyword evidence="1" id="KW-0472">Membrane</keyword>
<keyword evidence="4" id="KW-1185">Reference proteome</keyword>
<dbReference type="AlphaFoldDB" id="A0A290Z188"/>
<evidence type="ECO:0000313" key="4">
    <source>
        <dbReference type="Proteomes" id="UP000218505"/>
    </source>
</evidence>
<dbReference type="KEGG" id="apre:CNX65_05120"/>
<feature type="transmembrane region" description="Helical" evidence="1">
    <location>
        <begin position="20"/>
        <end position="40"/>
    </location>
</feature>
<name>A0A290Z188_9PSEU</name>
<feature type="transmembrane region" description="Helical" evidence="1">
    <location>
        <begin position="95"/>
        <end position="116"/>
    </location>
</feature>
<evidence type="ECO:0000259" key="2">
    <source>
        <dbReference type="Pfam" id="PF09990"/>
    </source>
</evidence>
<evidence type="ECO:0000313" key="3">
    <source>
        <dbReference type="EMBL" id="ATE52745.1"/>
    </source>
</evidence>
<sequence>MEPTGELFTVFGLPAHPLVVHAVVVLLPLAAVAAIAAALVPRWRQRYSAPLLGVTLLGVLAVPVAAKTGEQLEHRISQRFENPLITEHADMGDTLLPFALGFGVAVVLLLVAGRLADRERAASAEQAGRDAGAGVPKTWRRVSVVVAVLVIATGAAATAQVVRIGHSGSTAVYDGVGN</sequence>
<keyword evidence="1" id="KW-1133">Transmembrane helix</keyword>
<dbReference type="Pfam" id="PF09990">
    <property type="entry name" value="DUF2231"/>
    <property type="match status" value="1"/>
</dbReference>
<feature type="transmembrane region" description="Helical" evidence="1">
    <location>
        <begin position="47"/>
        <end position="66"/>
    </location>
</feature>
<dbReference type="Proteomes" id="UP000218505">
    <property type="component" value="Chromosome"/>
</dbReference>
<dbReference type="InterPro" id="IPR019251">
    <property type="entry name" value="DUF2231_TM"/>
</dbReference>
<keyword evidence="1" id="KW-0812">Transmembrane</keyword>
<organism evidence="3 4">
    <name type="scientific">Actinosynnema pretiosum</name>
    <dbReference type="NCBI Taxonomy" id="42197"/>
    <lineage>
        <taxon>Bacteria</taxon>
        <taxon>Bacillati</taxon>
        <taxon>Actinomycetota</taxon>
        <taxon>Actinomycetes</taxon>
        <taxon>Pseudonocardiales</taxon>
        <taxon>Pseudonocardiaceae</taxon>
        <taxon>Actinosynnema</taxon>
    </lineage>
</organism>
<evidence type="ECO:0000256" key="1">
    <source>
        <dbReference type="SAM" id="Phobius"/>
    </source>
</evidence>
<accession>A0A290Z188</accession>
<gene>
    <name evidence="3" type="ORF">CNX65_05120</name>
</gene>
<dbReference type="RefSeq" id="WP_012783637.1">
    <property type="nucleotide sequence ID" value="NZ_CP023445.1"/>
</dbReference>
<dbReference type="EMBL" id="CP023445">
    <property type="protein sequence ID" value="ATE52745.1"/>
    <property type="molecule type" value="Genomic_DNA"/>
</dbReference>
<feature type="domain" description="DUF2231" evidence="2">
    <location>
        <begin position="12"/>
        <end position="174"/>
    </location>
</feature>
<proteinExistence type="predicted"/>